<dbReference type="AlphaFoldDB" id="A0A1C4W1Z5"/>
<dbReference type="EMBL" id="FMCW01000012">
    <property type="protein sequence ID" value="SCE90254.1"/>
    <property type="molecule type" value="Genomic_DNA"/>
</dbReference>
<evidence type="ECO:0000313" key="2">
    <source>
        <dbReference type="Proteomes" id="UP000199375"/>
    </source>
</evidence>
<dbReference type="Proteomes" id="UP000199375">
    <property type="component" value="Unassembled WGS sequence"/>
</dbReference>
<organism evidence="1 2">
    <name type="scientific">Micromonospora haikouensis</name>
    <dbReference type="NCBI Taxonomy" id="686309"/>
    <lineage>
        <taxon>Bacteria</taxon>
        <taxon>Bacillati</taxon>
        <taxon>Actinomycetota</taxon>
        <taxon>Actinomycetes</taxon>
        <taxon>Micromonosporales</taxon>
        <taxon>Micromonosporaceae</taxon>
        <taxon>Micromonospora</taxon>
    </lineage>
</organism>
<accession>A0A1C4W1Z5</accession>
<evidence type="ECO:0000313" key="1">
    <source>
        <dbReference type="EMBL" id="SCE90254.1"/>
    </source>
</evidence>
<proteinExistence type="predicted"/>
<name>A0A1C4W1Z5_9ACTN</name>
<dbReference type="RefSeq" id="WP_091279750.1">
    <property type="nucleotide sequence ID" value="NZ_FMCW01000012.1"/>
</dbReference>
<gene>
    <name evidence="1" type="ORF">GA0070558_112200</name>
</gene>
<sequence length="126" mass="13373">MEDQVVLAVATALSTKGAEVLAAGARSAISSLFQLVRARFGAETQESAVLDAAIEHPQERWRQAALASALADVMARDPDFAAALDEEWRRLSRAGVVAVQGQVVNHFSGTAGKVVQARDVQGDIIF</sequence>
<protein>
    <submittedName>
        <fullName evidence="1">Uncharacterized protein</fullName>
    </submittedName>
</protein>
<reference evidence="1 2" key="1">
    <citation type="submission" date="2016-06" db="EMBL/GenBank/DDBJ databases">
        <authorList>
            <person name="Kjaerup R.B."/>
            <person name="Dalgaard T.S."/>
            <person name="Juul-Madsen H.R."/>
        </authorList>
    </citation>
    <scope>NUCLEOTIDE SEQUENCE [LARGE SCALE GENOMIC DNA]</scope>
    <source>
        <strain evidence="1 2">DSM 45626</strain>
    </source>
</reference>